<dbReference type="AlphaFoldDB" id="A0A5B7GPL4"/>
<organism evidence="1 2">
    <name type="scientific">Portunus trituberculatus</name>
    <name type="common">Swimming crab</name>
    <name type="synonym">Neptunus trituberculatus</name>
    <dbReference type="NCBI Taxonomy" id="210409"/>
    <lineage>
        <taxon>Eukaryota</taxon>
        <taxon>Metazoa</taxon>
        <taxon>Ecdysozoa</taxon>
        <taxon>Arthropoda</taxon>
        <taxon>Crustacea</taxon>
        <taxon>Multicrustacea</taxon>
        <taxon>Malacostraca</taxon>
        <taxon>Eumalacostraca</taxon>
        <taxon>Eucarida</taxon>
        <taxon>Decapoda</taxon>
        <taxon>Pleocyemata</taxon>
        <taxon>Brachyura</taxon>
        <taxon>Eubrachyura</taxon>
        <taxon>Portunoidea</taxon>
        <taxon>Portunidae</taxon>
        <taxon>Portuninae</taxon>
        <taxon>Portunus</taxon>
    </lineage>
</organism>
<sequence length="69" mass="7935">MIEAPAPTPPGRDHREGRPWVADTIRRWPRAPRGVSGEVSREFPGSRMLLGHSKSRHLYQDEPPARRRL</sequence>
<keyword evidence="2" id="KW-1185">Reference proteome</keyword>
<name>A0A5B7GPL4_PORTR</name>
<evidence type="ECO:0000313" key="2">
    <source>
        <dbReference type="Proteomes" id="UP000324222"/>
    </source>
</evidence>
<protein>
    <submittedName>
        <fullName evidence="1">Uncharacterized protein</fullName>
    </submittedName>
</protein>
<gene>
    <name evidence="1" type="ORF">E2C01_056140</name>
</gene>
<reference evidence="1 2" key="1">
    <citation type="submission" date="2019-05" db="EMBL/GenBank/DDBJ databases">
        <title>Another draft genome of Portunus trituberculatus and its Hox gene families provides insights of decapod evolution.</title>
        <authorList>
            <person name="Jeong J.-H."/>
            <person name="Song I."/>
            <person name="Kim S."/>
            <person name="Choi T."/>
            <person name="Kim D."/>
            <person name="Ryu S."/>
            <person name="Kim W."/>
        </authorList>
    </citation>
    <scope>NUCLEOTIDE SEQUENCE [LARGE SCALE GENOMIC DNA]</scope>
    <source>
        <tissue evidence="1">Muscle</tissue>
    </source>
</reference>
<evidence type="ECO:0000313" key="1">
    <source>
        <dbReference type="EMBL" id="MPC62060.1"/>
    </source>
</evidence>
<dbReference type="EMBL" id="VSRR010019260">
    <property type="protein sequence ID" value="MPC62060.1"/>
    <property type="molecule type" value="Genomic_DNA"/>
</dbReference>
<accession>A0A5B7GPL4</accession>
<comment type="caution">
    <text evidence="1">The sequence shown here is derived from an EMBL/GenBank/DDBJ whole genome shotgun (WGS) entry which is preliminary data.</text>
</comment>
<dbReference type="Proteomes" id="UP000324222">
    <property type="component" value="Unassembled WGS sequence"/>
</dbReference>
<proteinExistence type="predicted"/>